<protein>
    <submittedName>
        <fullName evidence="3">RPN9</fullName>
    </submittedName>
</protein>
<dbReference type="GO" id="GO:0006511">
    <property type="term" value="P:ubiquitin-dependent protein catabolic process"/>
    <property type="evidence" value="ECO:0007669"/>
    <property type="project" value="TreeGrafter"/>
</dbReference>
<dbReference type="InterPro" id="IPR000717">
    <property type="entry name" value="PCI_dom"/>
</dbReference>
<keyword evidence="4" id="KW-1185">Reference proteome</keyword>
<dbReference type="OrthoDB" id="1093at2759"/>
<dbReference type="GO" id="GO:0008541">
    <property type="term" value="C:proteasome regulatory particle, lid subcomplex"/>
    <property type="evidence" value="ECO:0007669"/>
    <property type="project" value="TreeGrafter"/>
</dbReference>
<dbReference type="PANTHER" id="PTHR10539">
    <property type="entry name" value="26S PROTEASOME NON-ATPASE REGULATORY SUBUNIT 13"/>
    <property type="match status" value="1"/>
</dbReference>
<gene>
    <name evidence="3" type="ORF">J8A68_003786</name>
</gene>
<dbReference type="PROSITE" id="PS50250">
    <property type="entry name" value="PCI"/>
    <property type="match status" value="1"/>
</dbReference>
<dbReference type="Pfam" id="PF22037">
    <property type="entry name" value="PSD13_N"/>
    <property type="match status" value="1"/>
</dbReference>
<evidence type="ECO:0000313" key="3">
    <source>
        <dbReference type="EMBL" id="KAG7662727.1"/>
    </source>
</evidence>
<dbReference type="SMART" id="SM00088">
    <property type="entry name" value="PINT"/>
    <property type="match status" value="1"/>
</dbReference>
<dbReference type="GO" id="GO:0005829">
    <property type="term" value="C:cytosol"/>
    <property type="evidence" value="ECO:0007669"/>
    <property type="project" value="TreeGrafter"/>
</dbReference>
<dbReference type="Proteomes" id="UP000694255">
    <property type="component" value="Unassembled WGS sequence"/>
</dbReference>
<sequence>MSAMDLDNDVSTVLAVLRSESEAPELINILYQLEDFYERKLWHQLTQVLDEFYYSLDKSIVSPTLKFKIYSLFITQFQSKLNPIKVVDFLLESFVKSEETLEKLVGLKQDFLTQIKKEHNFKDEDDPEYKQMIDEDEAIIYIDLQIARYNLILNKLNESEEILSRLAPKFESSNINLNKKINAAYYLTKCEYCKIIENYNDYYTNGLLYLSSVPTLNEEEKVKVCYELCVAALLGDKIYNFGELILHDILQVISQESSQYNWLYNLIQNLNSGDLHEFNKWLDVAFKRSPMLTKYELFLKQKIIIMALLELISKKPTTNKQLSFKEISEFTGTPVNDVEHLIIKCFSLKLIQGYINQIDELLIITWIQPRILNLNQVKTLYNHLVDWDSQVDKLAKTVYASGGTVWAGI</sequence>
<dbReference type="GeneID" id="73470586"/>
<name>A0A8J5QGN1_9ASCO</name>
<organism evidence="3 4">
    <name type="scientific">[Candida] subhashii</name>
    <dbReference type="NCBI Taxonomy" id="561895"/>
    <lineage>
        <taxon>Eukaryota</taxon>
        <taxon>Fungi</taxon>
        <taxon>Dikarya</taxon>
        <taxon>Ascomycota</taxon>
        <taxon>Saccharomycotina</taxon>
        <taxon>Pichiomycetes</taxon>
        <taxon>Debaryomycetaceae</taxon>
        <taxon>Spathaspora</taxon>
    </lineage>
</organism>
<evidence type="ECO:0000256" key="1">
    <source>
        <dbReference type="ARBA" id="ARBA00022942"/>
    </source>
</evidence>
<dbReference type="GO" id="GO:0005634">
    <property type="term" value="C:nucleus"/>
    <property type="evidence" value="ECO:0007669"/>
    <property type="project" value="TreeGrafter"/>
</dbReference>
<evidence type="ECO:0000259" key="2">
    <source>
        <dbReference type="PROSITE" id="PS50250"/>
    </source>
</evidence>
<accession>A0A8J5QGN1</accession>
<reference evidence="3 4" key="1">
    <citation type="journal article" date="2021" name="DNA Res.">
        <title>Genome analysis of Candida subhashii reveals its hybrid nature and dual mitochondrial genome conformations.</title>
        <authorList>
            <person name="Mixao V."/>
            <person name="Hegedusova E."/>
            <person name="Saus E."/>
            <person name="Pryszcz L.P."/>
            <person name="Cillingova A."/>
            <person name="Nosek J."/>
            <person name="Gabaldon T."/>
        </authorList>
    </citation>
    <scope>NUCLEOTIDE SEQUENCE [LARGE SCALE GENOMIC DNA]</scope>
    <source>
        <strain evidence="3 4">CBS 10753</strain>
    </source>
</reference>
<dbReference type="InterPro" id="IPR035298">
    <property type="entry name" value="PSMD13"/>
</dbReference>
<dbReference type="AlphaFoldDB" id="A0A8J5QGN1"/>
<dbReference type="Pfam" id="PF01399">
    <property type="entry name" value="PCI"/>
    <property type="match status" value="1"/>
</dbReference>
<proteinExistence type="predicted"/>
<dbReference type="InterPro" id="IPR054179">
    <property type="entry name" value="PSD13_N"/>
</dbReference>
<dbReference type="RefSeq" id="XP_049262960.1">
    <property type="nucleotide sequence ID" value="XM_049407677.1"/>
</dbReference>
<evidence type="ECO:0000313" key="4">
    <source>
        <dbReference type="Proteomes" id="UP000694255"/>
    </source>
</evidence>
<dbReference type="PANTHER" id="PTHR10539:SF0">
    <property type="entry name" value="26S PROTEASOME NON-ATPASE REGULATORY SUBUNIT 13"/>
    <property type="match status" value="1"/>
</dbReference>
<dbReference type="EMBL" id="JAGSYN010000164">
    <property type="protein sequence ID" value="KAG7662727.1"/>
    <property type="molecule type" value="Genomic_DNA"/>
</dbReference>
<feature type="domain" description="PCI" evidence="2">
    <location>
        <begin position="202"/>
        <end position="369"/>
    </location>
</feature>
<comment type="caution">
    <text evidence="3">The sequence shown here is derived from an EMBL/GenBank/DDBJ whole genome shotgun (WGS) entry which is preliminary data.</text>
</comment>
<keyword evidence="1" id="KW-0647">Proteasome</keyword>
<dbReference type="GO" id="GO:0005198">
    <property type="term" value="F:structural molecule activity"/>
    <property type="evidence" value="ECO:0007669"/>
    <property type="project" value="TreeGrafter"/>
</dbReference>